<protein>
    <submittedName>
        <fullName evidence="1">Uncharacterized protein</fullName>
    </submittedName>
</protein>
<evidence type="ECO:0000313" key="1">
    <source>
        <dbReference type="EMBL" id="DAD88204.1"/>
    </source>
</evidence>
<dbReference type="EMBL" id="BK015037">
    <property type="protein sequence ID" value="DAD88204.1"/>
    <property type="molecule type" value="Genomic_DNA"/>
</dbReference>
<sequence length="74" mass="8700">MLSLSCHRLQSCINFWAKSYSEVTKKKTEYQKSLVFDDYVYIDYLSEANSSKSENICDYICYICITIKPLPHET</sequence>
<name>A0A8S5N190_9CAUD</name>
<accession>A0A8S5N190</accession>
<organism evidence="1">
    <name type="scientific">Siphoviridae sp. ctXQq5</name>
    <dbReference type="NCBI Taxonomy" id="2826368"/>
    <lineage>
        <taxon>Viruses</taxon>
        <taxon>Duplodnaviria</taxon>
        <taxon>Heunggongvirae</taxon>
        <taxon>Uroviricota</taxon>
        <taxon>Caudoviricetes</taxon>
    </lineage>
</organism>
<proteinExistence type="predicted"/>
<reference evidence="1" key="1">
    <citation type="journal article" date="2021" name="Proc. Natl. Acad. Sci. U.S.A.">
        <title>A Catalog of Tens of Thousands of Viruses from Human Metagenomes Reveals Hidden Associations with Chronic Diseases.</title>
        <authorList>
            <person name="Tisza M.J."/>
            <person name="Buck C.B."/>
        </authorList>
    </citation>
    <scope>NUCLEOTIDE SEQUENCE</scope>
    <source>
        <strain evidence="1">CtXQq5</strain>
    </source>
</reference>